<feature type="compositionally biased region" description="Basic and acidic residues" evidence="3">
    <location>
        <begin position="79"/>
        <end position="110"/>
    </location>
</feature>
<feature type="compositionally biased region" description="Gly residues" evidence="3">
    <location>
        <begin position="190"/>
        <end position="199"/>
    </location>
</feature>
<dbReference type="EMBL" id="JAODAN010000004">
    <property type="protein sequence ID" value="KAK1925147.1"/>
    <property type="molecule type" value="Genomic_DNA"/>
</dbReference>
<feature type="region of interest" description="Disordered" evidence="3">
    <location>
        <begin position="79"/>
        <end position="223"/>
    </location>
</feature>
<dbReference type="InterPro" id="IPR013730">
    <property type="entry name" value="Fyv7/TAP26"/>
</dbReference>
<proteinExistence type="inferred from homology"/>
<dbReference type="Proteomes" id="UP001182556">
    <property type="component" value="Unassembled WGS sequence"/>
</dbReference>
<dbReference type="Pfam" id="PF08524">
    <property type="entry name" value="rRNA_processing"/>
    <property type="match status" value="1"/>
</dbReference>
<evidence type="ECO:0000256" key="1">
    <source>
        <dbReference type="ARBA" id="ARBA00006800"/>
    </source>
</evidence>
<feature type="compositionally biased region" description="Low complexity" evidence="3">
    <location>
        <begin position="7"/>
        <end position="17"/>
    </location>
</feature>
<reference evidence="4" key="1">
    <citation type="submission" date="2023-02" db="EMBL/GenBank/DDBJ databases">
        <title>Identification and recombinant expression of a fungal hydrolase from Papiliotrema laurentii that hydrolyzes apple cutin and clears colloidal polyester polyurethane.</title>
        <authorList>
            <consortium name="DOE Joint Genome Institute"/>
            <person name="Roman V.A."/>
            <person name="Bojanowski C."/>
            <person name="Crable B.R."/>
            <person name="Wagner D.N."/>
            <person name="Hung C.S."/>
            <person name="Nadeau L.J."/>
            <person name="Schratz L."/>
            <person name="Haridas S."/>
            <person name="Pangilinan J."/>
            <person name="Lipzen A."/>
            <person name="Na H."/>
            <person name="Yan M."/>
            <person name="Ng V."/>
            <person name="Grigoriev I.V."/>
            <person name="Spatafora J.W."/>
            <person name="Barlow D."/>
            <person name="Biffinger J."/>
            <person name="Kelley-Loughnane N."/>
            <person name="Varaljay V.A."/>
            <person name="Crookes-Goodson W.J."/>
        </authorList>
    </citation>
    <scope>NUCLEOTIDE SEQUENCE</scope>
    <source>
        <strain evidence="4">5307AH</strain>
    </source>
</reference>
<organism evidence="4 5">
    <name type="scientific">Papiliotrema laurentii</name>
    <name type="common">Cryptococcus laurentii</name>
    <dbReference type="NCBI Taxonomy" id="5418"/>
    <lineage>
        <taxon>Eukaryota</taxon>
        <taxon>Fungi</taxon>
        <taxon>Dikarya</taxon>
        <taxon>Basidiomycota</taxon>
        <taxon>Agaricomycotina</taxon>
        <taxon>Tremellomycetes</taxon>
        <taxon>Tremellales</taxon>
        <taxon>Rhynchogastremaceae</taxon>
        <taxon>Papiliotrema</taxon>
    </lineage>
</organism>
<keyword evidence="5" id="KW-1185">Reference proteome</keyword>
<dbReference type="AlphaFoldDB" id="A0AAD9L751"/>
<feature type="region of interest" description="Disordered" evidence="3">
    <location>
        <begin position="1"/>
        <end position="60"/>
    </location>
</feature>
<comment type="similarity">
    <text evidence="1">Belongs to the FYV7 family.</text>
</comment>
<evidence type="ECO:0000256" key="3">
    <source>
        <dbReference type="SAM" id="MobiDB-lite"/>
    </source>
</evidence>
<dbReference type="PANTHER" id="PTHR41805">
    <property type="entry name" value="EXPRESSED PROTEIN"/>
    <property type="match status" value="1"/>
</dbReference>
<evidence type="ECO:0000313" key="5">
    <source>
        <dbReference type="Proteomes" id="UP001182556"/>
    </source>
</evidence>
<name>A0AAD9L751_PAPLA</name>
<accession>A0AAD9L751</accession>
<evidence type="ECO:0000313" key="4">
    <source>
        <dbReference type="EMBL" id="KAK1925147.1"/>
    </source>
</evidence>
<dbReference type="PANTHER" id="PTHR41805:SF1">
    <property type="entry name" value="RRNA-PROCESSING PROTEIN FYV7"/>
    <property type="match status" value="1"/>
</dbReference>
<feature type="compositionally biased region" description="Basic and acidic residues" evidence="3">
    <location>
        <begin position="121"/>
        <end position="131"/>
    </location>
</feature>
<protein>
    <recommendedName>
        <fullName evidence="2">rRNA-processing protein FYV7</fullName>
    </recommendedName>
</protein>
<sequence length="223" mass="24006">MPRPKKNQGPPGSGKPNNKPPKPTGKNAKGDSSKPKERKKGFQVGPAHAAKNAYLGKAKKIKADLIMKSKLKKEYAKVLKEEGVESSRLKSKDKRGEGRDAGDNNDERDTIAGSRAKSDRRKSFEGRDGGPIKRTKSASSGAKEEKKVRALSPSDVGPPMPQESFRQLKKEAFSKYHPPPPSRGAASGSSGSGFGGFAGRKGQPNMGARMNVLLEKIKRDKST</sequence>
<gene>
    <name evidence="4" type="ORF">DB88DRAFT_488086</name>
</gene>
<evidence type="ECO:0000256" key="2">
    <source>
        <dbReference type="ARBA" id="ARBA00018780"/>
    </source>
</evidence>
<comment type="caution">
    <text evidence="4">The sequence shown here is derived from an EMBL/GenBank/DDBJ whole genome shotgun (WGS) entry which is preliminary data.</text>
</comment>